<evidence type="ECO:0000313" key="1">
    <source>
        <dbReference type="EMBL" id="KAG2585582.1"/>
    </source>
</evidence>
<dbReference type="AlphaFoldDB" id="A0A8T0RHK9"/>
<organism evidence="1 2">
    <name type="scientific">Panicum virgatum</name>
    <name type="common">Blackwell switchgrass</name>
    <dbReference type="NCBI Taxonomy" id="38727"/>
    <lineage>
        <taxon>Eukaryota</taxon>
        <taxon>Viridiplantae</taxon>
        <taxon>Streptophyta</taxon>
        <taxon>Embryophyta</taxon>
        <taxon>Tracheophyta</taxon>
        <taxon>Spermatophyta</taxon>
        <taxon>Magnoliopsida</taxon>
        <taxon>Liliopsida</taxon>
        <taxon>Poales</taxon>
        <taxon>Poaceae</taxon>
        <taxon>PACMAD clade</taxon>
        <taxon>Panicoideae</taxon>
        <taxon>Panicodae</taxon>
        <taxon>Paniceae</taxon>
        <taxon>Panicinae</taxon>
        <taxon>Panicum</taxon>
        <taxon>Panicum sect. Hiantes</taxon>
    </lineage>
</organism>
<keyword evidence="2" id="KW-1185">Reference proteome</keyword>
<gene>
    <name evidence="1" type="ORF">PVAP13_6KG400050</name>
</gene>
<dbReference type="Proteomes" id="UP000823388">
    <property type="component" value="Chromosome 6K"/>
</dbReference>
<comment type="caution">
    <text evidence="1">The sequence shown here is derived from an EMBL/GenBank/DDBJ whole genome shotgun (WGS) entry which is preliminary data.</text>
</comment>
<dbReference type="EMBL" id="CM029047">
    <property type="protein sequence ID" value="KAG2585582.1"/>
    <property type="molecule type" value="Genomic_DNA"/>
</dbReference>
<protein>
    <submittedName>
        <fullName evidence="1">Uncharacterized protein</fullName>
    </submittedName>
</protein>
<reference evidence="1" key="1">
    <citation type="submission" date="2020-05" db="EMBL/GenBank/DDBJ databases">
        <title>WGS assembly of Panicum virgatum.</title>
        <authorList>
            <person name="Lovell J.T."/>
            <person name="Jenkins J."/>
            <person name="Shu S."/>
            <person name="Juenger T.E."/>
            <person name="Schmutz J."/>
        </authorList>
    </citation>
    <scope>NUCLEOTIDE SEQUENCE</scope>
    <source>
        <strain evidence="1">AP13</strain>
    </source>
</reference>
<name>A0A8T0RHK9_PANVG</name>
<proteinExistence type="predicted"/>
<sequence length="82" mass="9243">MTWPVQLVLLSNFGAPFNSHSGMSRGAASWHYMTWLNLPTECSTCSNYTRTEVQTFQGSNGTTKKDRTMLVPTLITLRDQMP</sequence>
<accession>A0A8T0RHK9</accession>
<evidence type="ECO:0000313" key="2">
    <source>
        <dbReference type="Proteomes" id="UP000823388"/>
    </source>
</evidence>